<accession>A0A8S5SE15</accession>
<proteinExistence type="predicted"/>
<sequence>MQAIDEGKTDEELAGMFPDKSITKKQMISTMRMYRLVHDQKTCKHESRQNCDSRLIMELYWASTGGEREWKRQG</sequence>
<organism evidence="1">
    <name type="scientific">Caudovirales sp. ctrNG92</name>
    <dbReference type="NCBI Taxonomy" id="2827638"/>
    <lineage>
        <taxon>Viruses</taxon>
        <taxon>Duplodnaviria</taxon>
        <taxon>Heunggongvirae</taxon>
        <taxon>Uroviricota</taxon>
        <taxon>Caudoviricetes</taxon>
    </lineage>
</organism>
<dbReference type="EMBL" id="BK032578">
    <property type="protein sequence ID" value="DAF49206.1"/>
    <property type="molecule type" value="Genomic_DNA"/>
</dbReference>
<reference evidence="1" key="1">
    <citation type="journal article" date="2021" name="Proc. Natl. Acad. Sci. U.S.A.">
        <title>A Catalog of Tens of Thousands of Viruses from Human Metagenomes Reveals Hidden Associations with Chronic Diseases.</title>
        <authorList>
            <person name="Tisza M.J."/>
            <person name="Buck C.B."/>
        </authorList>
    </citation>
    <scope>NUCLEOTIDE SEQUENCE</scope>
    <source>
        <strain evidence="1">CtrNG92</strain>
    </source>
</reference>
<evidence type="ECO:0000313" key="1">
    <source>
        <dbReference type="EMBL" id="DAF49206.1"/>
    </source>
</evidence>
<protein>
    <submittedName>
        <fullName evidence="1">Uncharacterized protein</fullName>
    </submittedName>
</protein>
<name>A0A8S5SE15_9CAUD</name>